<keyword evidence="9" id="KW-1185">Reference proteome</keyword>
<evidence type="ECO:0000256" key="5">
    <source>
        <dbReference type="ARBA" id="ARBA00022691"/>
    </source>
</evidence>
<comment type="subcellular location">
    <subcellularLocation>
        <location evidence="6">Cytoplasm</location>
    </subcellularLocation>
</comment>
<dbReference type="CDD" id="cd02440">
    <property type="entry name" value="AdoMet_MTases"/>
    <property type="match status" value="1"/>
</dbReference>
<dbReference type="InterPro" id="IPR003682">
    <property type="entry name" value="rRNA_ssu_MeTfrase_G"/>
</dbReference>
<dbReference type="PANTHER" id="PTHR31760:SF0">
    <property type="entry name" value="S-ADENOSYL-L-METHIONINE-DEPENDENT METHYLTRANSFERASES SUPERFAMILY PROTEIN"/>
    <property type="match status" value="1"/>
</dbReference>
<evidence type="ECO:0000313" key="9">
    <source>
        <dbReference type="Proteomes" id="UP001418444"/>
    </source>
</evidence>
<protein>
    <recommendedName>
        <fullName evidence="6">Ribosomal RNA small subunit methyltransferase G</fullName>
        <ecNumber evidence="6">2.1.1.-</ecNumber>
    </recommendedName>
    <alternativeName>
        <fullName evidence="6">16S rRNA 7-methylguanosine methyltransferase</fullName>
        <shortName evidence="6">16S rRNA m7G methyltransferase</shortName>
    </alternativeName>
</protein>
<comment type="caution">
    <text evidence="8">The sequence shown here is derived from an EMBL/GenBank/DDBJ whole genome shotgun (WGS) entry which is preliminary data.</text>
</comment>
<accession>A0ABP7NLQ1</accession>
<dbReference type="PANTHER" id="PTHR31760">
    <property type="entry name" value="S-ADENOSYL-L-METHIONINE-DEPENDENT METHYLTRANSFERASES SUPERFAMILY PROTEIN"/>
    <property type="match status" value="1"/>
</dbReference>
<feature type="region of interest" description="Disordered" evidence="7">
    <location>
        <begin position="215"/>
        <end position="236"/>
    </location>
</feature>
<dbReference type="InterPro" id="IPR029063">
    <property type="entry name" value="SAM-dependent_MTases_sf"/>
</dbReference>
<feature type="compositionally biased region" description="Basic and acidic residues" evidence="7">
    <location>
        <begin position="216"/>
        <end position="227"/>
    </location>
</feature>
<comment type="caution">
    <text evidence="6">Lacks conserved residue(s) required for the propagation of feature annotation.</text>
</comment>
<gene>
    <name evidence="6 8" type="primary">rsmG</name>
    <name evidence="8" type="ORF">GCM10022231_02920</name>
</gene>
<evidence type="ECO:0000313" key="8">
    <source>
        <dbReference type="EMBL" id="GAA3948936.1"/>
    </source>
</evidence>
<comment type="similarity">
    <text evidence="6">Belongs to the methyltransferase superfamily. RNA methyltransferase RsmG family.</text>
</comment>
<feature type="binding site" evidence="6">
    <location>
        <begin position="127"/>
        <end position="128"/>
    </location>
    <ligand>
        <name>S-adenosyl-L-methionine</name>
        <dbReference type="ChEBI" id="CHEBI:59789"/>
    </ligand>
</feature>
<reference evidence="9" key="1">
    <citation type="journal article" date="2019" name="Int. J. Syst. Evol. Microbiol.">
        <title>The Global Catalogue of Microorganisms (GCM) 10K type strain sequencing project: providing services to taxonomists for standard genome sequencing and annotation.</title>
        <authorList>
            <consortium name="The Broad Institute Genomics Platform"/>
            <consortium name="The Broad Institute Genome Sequencing Center for Infectious Disease"/>
            <person name="Wu L."/>
            <person name="Ma J."/>
        </authorList>
    </citation>
    <scope>NUCLEOTIDE SEQUENCE [LARGE SCALE GENOMIC DNA]</scope>
    <source>
        <strain evidence="9">JCM 16923</strain>
    </source>
</reference>
<feature type="binding site" evidence="6">
    <location>
        <position position="76"/>
    </location>
    <ligand>
        <name>S-adenosyl-L-methionine</name>
        <dbReference type="ChEBI" id="CHEBI:59789"/>
    </ligand>
</feature>
<dbReference type="SUPFAM" id="SSF53335">
    <property type="entry name" value="S-adenosyl-L-methionine-dependent methyltransferases"/>
    <property type="match status" value="1"/>
</dbReference>
<evidence type="ECO:0000256" key="3">
    <source>
        <dbReference type="ARBA" id="ARBA00022603"/>
    </source>
</evidence>
<keyword evidence="3 6" id="KW-0489">Methyltransferase</keyword>
<evidence type="ECO:0000256" key="7">
    <source>
        <dbReference type="SAM" id="MobiDB-lite"/>
    </source>
</evidence>
<keyword evidence="1 6" id="KW-0963">Cytoplasm</keyword>
<evidence type="ECO:0000256" key="4">
    <source>
        <dbReference type="ARBA" id="ARBA00022679"/>
    </source>
</evidence>
<keyword evidence="5 6" id="KW-0949">S-adenosyl-L-methionine</keyword>
<evidence type="ECO:0000256" key="6">
    <source>
        <dbReference type="HAMAP-Rule" id="MF_00074"/>
    </source>
</evidence>
<proteinExistence type="inferred from homology"/>
<keyword evidence="4 6" id="KW-0808">Transferase</keyword>
<dbReference type="EC" id="2.1.1.-" evidence="6"/>
<keyword evidence="2 6" id="KW-0698">rRNA processing</keyword>
<organism evidence="8 9">
    <name type="scientific">Gordonia caeni</name>
    <dbReference type="NCBI Taxonomy" id="1007097"/>
    <lineage>
        <taxon>Bacteria</taxon>
        <taxon>Bacillati</taxon>
        <taxon>Actinomycetota</taxon>
        <taxon>Actinomycetes</taxon>
        <taxon>Mycobacteriales</taxon>
        <taxon>Gordoniaceae</taxon>
        <taxon>Gordonia</taxon>
    </lineage>
</organism>
<name>A0ABP7NLQ1_9ACTN</name>
<evidence type="ECO:0000256" key="1">
    <source>
        <dbReference type="ARBA" id="ARBA00022490"/>
    </source>
</evidence>
<dbReference type="NCBIfam" id="TIGR00138">
    <property type="entry name" value="rsmG_gidB"/>
    <property type="match status" value="1"/>
</dbReference>
<sequence>MSGTADEHEPVPPVAAEVFGDRLERAEDYARVLSDEGVLRGLIGPSEPARLWSRHILNSAVLGEVIEPGARVVDIGSGAGFPGVPLAIARPDLEVILVEPLLRRTTFLEEVVDRLSLDNVSVVRGRAEAAPIIERVGGADVVTSRAVAPLDRLARWSAPLIRVGGELIALKGRTAQEEIAEHAEAAARVGLRNLSVREVGADVVDPPSTVLIGNRVETEADRRAGKRAERRRKRRG</sequence>
<dbReference type="HAMAP" id="MF_00074">
    <property type="entry name" value="16SrRNA_methyltr_G"/>
    <property type="match status" value="1"/>
</dbReference>
<feature type="binding site" evidence="6">
    <location>
        <position position="145"/>
    </location>
    <ligand>
        <name>S-adenosyl-L-methionine</name>
        <dbReference type="ChEBI" id="CHEBI:59789"/>
    </ligand>
</feature>
<dbReference type="Gene3D" id="3.40.50.150">
    <property type="entry name" value="Vaccinia Virus protein VP39"/>
    <property type="match status" value="1"/>
</dbReference>
<feature type="binding site" evidence="6">
    <location>
        <position position="81"/>
    </location>
    <ligand>
        <name>S-adenosyl-L-methionine</name>
        <dbReference type="ChEBI" id="CHEBI:59789"/>
    </ligand>
</feature>
<dbReference type="EMBL" id="BAAAZW010000001">
    <property type="protein sequence ID" value="GAA3948936.1"/>
    <property type="molecule type" value="Genomic_DNA"/>
</dbReference>
<dbReference type="Proteomes" id="UP001418444">
    <property type="component" value="Unassembled WGS sequence"/>
</dbReference>
<comment type="function">
    <text evidence="6">Specifically methylates the N7 position of a guanine in 16S rRNA.</text>
</comment>
<evidence type="ECO:0000256" key="2">
    <source>
        <dbReference type="ARBA" id="ARBA00022552"/>
    </source>
</evidence>
<dbReference type="Pfam" id="PF02527">
    <property type="entry name" value="GidB"/>
    <property type="match status" value="1"/>
</dbReference>